<dbReference type="AlphaFoldDB" id="A0A812QQY4"/>
<evidence type="ECO:0000313" key="1">
    <source>
        <dbReference type="EMBL" id="CAE7399712.1"/>
    </source>
</evidence>
<name>A0A812QQY4_9DINO</name>
<proteinExistence type="predicted"/>
<dbReference type="EMBL" id="CAJNDS010002262">
    <property type="protein sequence ID" value="CAE7399712.1"/>
    <property type="molecule type" value="Genomic_DNA"/>
</dbReference>
<protein>
    <submittedName>
        <fullName evidence="1">Uncharacterized protein</fullName>
    </submittedName>
</protein>
<comment type="caution">
    <text evidence="1">The sequence shown here is derived from an EMBL/GenBank/DDBJ whole genome shotgun (WGS) entry which is preliminary data.</text>
</comment>
<gene>
    <name evidence="1" type="ORF">SNAT2548_LOCUS21764</name>
</gene>
<dbReference type="OrthoDB" id="421467at2759"/>
<reference evidence="1" key="1">
    <citation type="submission" date="2021-02" db="EMBL/GenBank/DDBJ databases">
        <authorList>
            <person name="Dougan E. K."/>
            <person name="Rhodes N."/>
            <person name="Thang M."/>
            <person name="Chan C."/>
        </authorList>
    </citation>
    <scope>NUCLEOTIDE SEQUENCE</scope>
</reference>
<evidence type="ECO:0000313" key="2">
    <source>
        <dbReference type="Proteomes" id="UP000604046"/>
    </source>
</evidence>
<dbReference type="Proteomes" id="UP000604046">
    <property type="component" value="Unassembled WGS sequence"/>
</dbReference>
<organism evidence="1 2">
    <name type="scientific">Symbiodinium natans</name>
    <dbReference type="NCBI Taxonomy" id="878477"/>
    <lineage>
        <taxon>Eukaryota</taxon>
        <taxon>Sar</taxon>
        <taxon>Alveolata</taxon>
        <taxon>Dinophyceae</taxon>
        <taxon>Suessiales</taxon>
        <taxon>Symbiodiniaceae</taxon>
        <taxon>Symbiodinium</taxon>
    </lineage>
</organism>
<dbReference type="Gene3D" id="3.40.50.11350">
    <property type="match status" value="1"/>
</dbReference>
<sequence>MESRTDPVLIYGSSKLAAKLFDFASLEPSALSFGGARPLGVLTFLYLQSLHALRRVLNFPAAGARPREPSEFWLSFRGYNASQDAEAQERRRFFTFAPRLCIEIAHSAEEAVSLLRNSVESLASAGLLAAASPISLAIRLREGCQGAWSNDEAPEGWYLSWLRQRFRCTTLCGNEVNPCWEEPGLGLLLQSSWHVLPFRPEEVWWTLGEAAALLVGQNSGWRITAVSLMEKTLQGAQGALGAGGRALKAQGRPMHEWNSGDWRDLALTAPAISSSWNLTEAQGKLFDMYCLFAATTNGDMATSWFQPPEDLRHCTSSLPSLCAPQSWWKDWSEDVWLLPTQAWTRTRPPQGGRSVVALFEGLFQLAAGSRYDSSPSAQTALGIPPCYACHQVRPPASAEFTLYITVLDVLGPCRELFSNTFMDTLEALQLASFQGPQVVLVEPFICNAVWQRYGELEAAELHAKAAAEGRKWSIYSNWNSKTACGLRHGSVTPFGVLFDWPALSSWLREVRGIRGQISWEEFLQRTGSTLDVLAMQADHPNEGQKLHCGDSDQPMQLRFYQSDLNIQRRVCVRDTKHTSGFELRLLDDDRFAETVQTAVAKAKSSGKTWASVGLYFYWIEGAERARLHPGRHGYMSVHSYYTSIWRGLRFSQWVFQRAGEVARKLKLRAGRSLGSFSGRLPYMAAHWRKGDWFLGPHPRKLEQAALAEVPKFASILREHLHRRGLTRLFLMTNAPANSKAVKDLARELAGTAELMLAPPLLGDENSLRQLCVEMALAAAADFFIAFGDGLIRGHVSMPSMLVLQMRLHAESWPLQSHAFSFASPGRFGEDWLGL</sequence>
<accession>A0A812QQY4</accession>
<keyword evidence="2" id="KW-1185">Reference proteome</keyword>